<dbReference type="KEGG" id="mhey:H2LOC_020990"/>
<evidence type="ECO:0000313" key="1">
    <source>
        <dbReference type="EMBL" id="QGM48265.1"/>
    </source>
</evidence>
<accession>A0A6B8KM91</accession>
<dbReference type="Proteomes" id="UP000309061">
    <property type="component" value="Plasmid unnamed1"/>
</dbReference>
<evidence type="ECO:0000313" key="2">
    <source>
        <dbReference type="Proteomes" id="UP000309061"/>
    </source>
</evidence>
<dbReference type="RefSeq" id="WP_136498207.1">
    <property type="nucleotide sequence ID" value="NZ_CP046053.1"/>
</dbReference>
<sequence>MSRYHASVHYNDWKGSAAADNADLRGLHALLSERRLISRNEVVVRFKANVWIHHTQALYFSVSADVSEQSAVENAALKVRKVDISELSPIQFFGLFKRFEIALEHKDFHAV</sequence>
<dbReference type="OrthoDB" id="582647at2"/>
<geneLocation type="plasmid" evidence="1">
    <name>unnamed1</name>
</geneLocation>
<organism evidence="1 2">
    <name type="scientific">Methylocystis heyeri</name>
    <dbReference type="NCBI Taxonomy" id="391905"/>
    <lineage>
        <taxon>Bacteria</taxon>
        <taxon>Pseudomonadati</taxon>
        <taxon>Pseudomonadota</taxon>
        <taxon>Alphaproteobacteria</taxon>
        <taxon>Hyphomicrobiales</taxon>
        <taxon>Methylocystaceae</taxon>
        <taxon>Methylocystis</taxon>
    </lineage>
</organism>
<reference evidence="1 2" key="1">
    <citation type="submission" date="2019-11" db="EMBL/GenBank/DDBJ databases">
        <title>The genome sequence of Methylocystis heyeri.</title>
        <authorList>
            <person name="Oshkin I.Y."/>
            <person name="Miroshnikov K."/>
            <person name="Dedysh S.N."/>
        </authorList>
    </citation>
    <scope>NUCLEOTIDE SEQUENCE [LARGE SCALE GENOMIC DNA]</scope>
    <source>
        <strain evidence="1 2">H2</strain>
        <plasmid evidence="1 2">unnamed1</plasmid>
    </source>
</reference>
<gene>
    <name evidence="1" type="ORF">H2LOC_020990</name>
</gene>
<dbReference type="AlphaFoldDB" id="A0A6B8KM91"/>
<protein>
    <submittedName>
        <fullName evidence="1">Uncharacterized protein</fullName>
    </submittedName>
</protein>
<proteinExistence type="predicted"/>
<keyword evidence="1" id="KW-0614">Plasmid</keyword>
<keyword evidence="2" id="KW-1185">Reference proteome</keyword>
<name>A0A6B8KM91_9HYPH</name>
<dbReference type="EMBL" id="CP046053">
    <property type="protein sequence ID" value="QGM48265.1"/>
    <property type="molecule type" value="Genomic_DNA"/>
</dbReference>